<dbReference type="AlphaFoldDB" id="A0A6J6D3V6"/>
<sequence>MNEVALLHELTAVAEQLTARHYDTCKPWYPHEFVPWSLGRDFAEGEAWDASEVPLPDAVRSALFVNLLTEDNLPYYFQTIDRMFGRDGVWREWSHRWTAEEARHSIALRDFMTVTRALDPRAVEDGRMSQMSGGQVPDPPSAVDGFVYVALQELATRIAHRNTGKALQAHLGDHPVGVAGYEVINRVAADENFHFLFYRDLTTAALEIAPSLVLPAIERQVREFEMPGTGIPGFKKHAEAIARDGLYNLQQHHDQILQPVVLRWWKIESLSGLSAEAEQARDAVLDRINRIGVAARRLAERARDAADRARSAIGRPGVAPAT</sequence>
<evidence type="ECO:0000256" key="5">
    <source>
        <dbReference type="ARBA" id="ARBA00022723"/>
    </source>
</evidence>
<dbReference type="InterPro" id="IPR005067">
    <property type="entry name" value="Fatty_acid_desaturase-2"/>
</dbReference>
<dbReference type="GO" id="GO:0006633">
    <property type="term" value="P:fatty acid biosynthetic process"/>
    <property type="evidence" value="ECO:0007669"/>
    <property type="project" value="UniProtKB-KW"/>
</dbReference>
<dbReference type="PIRSF" id="PIRSF000346">
    <property type="entry name" value="Dlt9_acylACP_des"/>
    <property type="match status" value="1"/>
</dbReference>
<evidence type="ECO:0000256" key="1">
    <source>
        <dbReference type="ARBA" id="ARBA00001954"/>
    </source>
</evidence>
<gene>
    <name evidence="11" type="ORF">UFOPK1493_01555</name>
</gene>
<evidence type="ECO:0000256" key="9">
    <source>
        <dbReference type="ARBA" id="ARBA00023098"/>
    </source>
</evidence>
<keyword evidence="4" id="KW-0444">Lipid biosynthesis</keyword>
<dbReference type="GO" id="GO:0005829">
    <property type="term" value="C:cytosol"/>
    <property type="evidence" value="ECO:0007669"/>
    <property type="project" value="TreeGrafter"/>
</dbReference>
<accession>A0A6J6D3V6</accession>
<dbReference type="InterPro" id="IPR012348">
    <property type="entry name" value="RNR-like"/>
</dbReference>
<dbReference type="Gene3D" id="1.10.620.20">
    <property type="entry name" value="Ribonucleotide Reductase, subunit A"/>
    <property type="match status" value="1"/>
</dbReference>
<evidence type="ECO:0000256" key="7">
    <source>
        <dbReference type="ARBA" id="ARBA00023002"/>
    </source>
</evidence>
<dbReference type="GO" id="GO:0046872">
    <property type="term" value="F:metal ion binding"/>
    <property type="evidence" value="ECO:0007669"/>
    <property type="project" value="UniProtKB-KW"/>
</dbReference>
<comment type="subunit">
    <text evidence="3">Homodimer.</text>
</comment>
<dbReference type="Pfam" id="PF03405">
    <property type="entry name" value="FA_desaturase_2"/>
    <property type="match status" value="1"/>
</dbReference>
<dbReference type="InterPro" id="IPR009078">
    <property type="entry name" value="Ferritin-like_SF"/>
</dbReference>
<evidence type="ECO:0000256" key="2">
    <source>
        <dbReference type="ARBA" id="ARBA00008749"/>
    </source>
</evidence>
<dbReference type="SUPFAM" id="SSF47240">
    <property type="entry name" value="Ferritin-like"/>
    <property type="match status" value="1"/>
</dbReference>
<keyword evidence="9" id="KW-0443">Lipid metabolism</keyword>
<proteinExistence type="inferred from homology"/>
<keyword evidence="7" id="KW-0560">Oxidoreductase</keyword>
<evidence type="ECO:0000256" key="10">
    <source>
        <dbReference type="ARBA" id="ARBA00023160"/>
    </source>
</evidence>
<reference evidence="11" key="1">
    <citation type="submission" date="2020-05" db="EMBL/GenBank/DDBJ databases">
        <authorList>
            <person name="Chiriac C."/>
            <person name="Salcher M."/>
            <person name="Ghai R."/>
            <person name="Kavagutti S V."/>
        </authorList>
    </citation>
    <scope>NUCLEOTIDE SEQUENCE</scope>
</reference>
<dbReference type="PANTHER" id="PTHR31155">
    <property type="entry name" value="ACYL- ACYL-CARRIER-PROTEIN DESATURASE-RELATED"/>
    <property type="match status" value="1"/>
</dbReference>
<evidence type="ECO:0000256" key="8">
    <source>
        <dbReference type="ARBA" id="ARBA00023004"/>
    </source>
</evidence>
<dbReference type="PANTHER" id="PTHR31155:SF9">
    <property type="entry name" value="STEAROYL-[ACYL-CARRIER-PROTEIN] 9-DESATURASE 7, CHLOROPLASTIC"/>
    <property type="match status" value="1"/>
</dbReference>
<keyword evidence="5" id="KW-0479">Metal-binding</keyword>
<organism evidence="11">
    <name type="scientific">freshwater metagenome</name>
    <dbReference type="NCBI Taxonomy" id="449393"/>
    <lineage>
        <taxon>unclassified sequences</taxon>
        <taxon>metagenomes</taxon>
        <taxon>ecological metagenomes</taxon>
    </lineage>
</organism>
<comment type="similarity">
    <text evidence="2">Belongs to the fatty acid desaturase type 2 family.</text>
</comment>
<evidence type="ECO:0000256" key="3">
    <source>
        <dbReference type="ARBA" id="ARBA00011738"/>
    </source>
</evidence>
<comment type="cofactor">
    <cofactor evidence="1">
        <name>Fe(2+)</name>
        <dbReference type="ChEBI" id="CHEBI:29033"/>
    </cofactor>
</comment>
<name>A0A6J6D3V6_9ZZZZ</name>
<keyword evidence="8" id="KW-0408">Iron</keyword>
<keyword evidence="10" id="KW-0275">Fatty acid biosynthesis</keyword>
<dbReference type="EMBL" id="CAEZSR010000048">
    <property type="protein sequence ID" value="CAB4558054.1"/>
    <property type="molecule type" value="Genomic_DNA"/>
</dbReference>
<evidence type="ECO:0000256" key="6">
    <source>
        <dbReference type="ARBA" id="ARBA00022832"/>
    </source>
</evidence>
<keyword evidence="6" id="KW-0276">Fatty acid metabolism</keyword>
<evidence type="ECO:0000313" key="11">
    <source>
        <dbReference type="EMBL" id="CAB4558054.1"/>
    </source>
</evidence>
<dbReference type="GO" id="GO:0045300">
    <property type="term" value="F:stearoyl-[ACP] desaturase activity"/>
    <property type="evidence" value="ECO:0007669"/>
    <property type="project" value="InterPro"/>
</dbReference>
<evidence type="ECO:0000256" key="4">
    <source>
        <dbReference type="ARBA" id="ARBA00022516"/>
    </source>
</evidence>
<protein>
    <submittedName>
        <fullName evidence="11">Unannotated protein</fullName>
    </submittedName>
</protein>